<dbReference type="Pfam" id="PF04773">
    <property type="entry name" value="FecR"/>
    <property type="match status" value="1"/>
</dbReference>
<feature type="domain" description="FecR protein" evidence="2">
    <location>
        <begin position="112"/>
        <end position="200"/>
    </location>
</feature>
<dbReference type="InterPro" id="IPR012373">
    <property type="entry name" value="Ferrdict_sens_TM"/>
</dbReference>
<dbReference type="Gene3D" id="3.55.50.30">
    <property type="match status" value="1"/>
</dbReference>
<dbReference type="PANTHER" id="PTHR30273:SF2">
    <property type="entry name" value="PROTEIN FECR"/>
    <property type="match status" value="1"/>
</dbReference>
<dbReference type="PIRSF" id="PIRSF018266">
    <property type="entry name" value="FecR"/>
    <property type="match status" value="1"/>
</dbReference>
<feature type="domain" description="Protein FecR C-terminal" evidence="3">
    <location>
        <begin position="243"/>
        <end position="311"/>
    </location>
</feature>
<dbReference type="Proteomes" id="UP000095657">
    <property type="component" value="Unassembled WGS sequence"/>
</dbReference>
<dbReference type="AlphaFoldDB" id="A0A174QEP8"/>
<gene>
    <name evidence="4" type="ORF">ERS852494_02931</name>
</gene>
<accession>A0A174QEP8</accession>
<dbReference type="STRING" id="47678.ERS852494_02931"/>
<organism evidence="4 5">
    <name type="scientific">Bacteroides caccae</name>
    <dbReference type="NCBI Taxonomy" id="47678"/>
    <lineage>
        <taxon>Bacteria</taxon>
        <taxon>Pseudomonadati</taxon>
        <taxon>Bacteroidota</taxon>
        <taxon>Bacteroidia</taxon>
        <taxon>Bacteroidales</taxon>
        <taxon>Bacteroidaceae</taxon>
        <taxon>Bacteroides</taxon>
    </lineage>
</organism>
<proteinExistence type="predicted"/>
<dbReference type="EMBL" id="CZAI01000006">
    <property type="protein sequence ID" value="CUP71673.1"/>
    <property type="molecule type" value="Genomic_DNA"/>
</dbReference>
<sequence>MKSLKTSLELIKKLFSGNMKPSEKALLSEEEPMKQLLWEQMQQKSDIYLRDKVNPLEMWEHIIASCWKEQIVMKRKTSIARLYYLSAAVVALLLISMWIVNNLTNSYIKVVAPPSQKIALTLPDSSKVWLNAGSTLRYQKRFCNNRKVILEGEAFFDVEKKTHSPFRVYFSDAFVEVKGTEFGIKSTPVQASISLFSGKIDFVAEGKEKTSMKPLECIIYTLEGQIIMKKTIDIEYDWRSDEYKFVDKPLEELIKFINECYHVHLKMNNLLNEQYLFTGSIKKTETLTNVLEKICLTMELSYKIEGDSIVIY</sequence>
<dbReference type="Pfam" id="PF16344">
    <property type="entry name" value="FecR_C"/>
    <property type="match status" value="1"/>
</dbReference>
<name>A0A174QEP8_9BACE</name>
<dbReference type="RefSeq" id="WP_055172739.1">
    <property type="nucleotide sequence ID" value="NZ_CZAI01000006.1"/>
</dbReference>
<reference evidence="4 5" key="1">
    <citation type="submission" date="2015-09" db="EMBL/GenBank/DDBJ databases">
        <authorList>
            <consortium name="Pathogen Informatics"/>
        </authorList>
    </citation>
    <scope>NUCLEOTIDE SEQUENCE [LARGE SCALE GENOMIC DNA]</scope>
    <source>
        <strain evidence="4 5">2789STDY5834880</strain>
    </source>
</reference>
<evidence type="ECO:0000313" key="5">
    <source>
        <dbReference type="Proteomes" id="UP000095657"/>
    </source>
</evidence>
<feature type="transmembrane region" description="Helical" evidence="1">
    <location>
        <begin position="82"/>
        <end position="100"/>
    </location>
</feature>
<evidence type="ECO:0000259" key="3">
    <source>
        <dbReference type="Pfam" id="PF16344"/>
    </source>
</evidence>
<keyword evidence="1" id="KW-0472">Membrane</keyword>
<keyword evidence="1" id="KW-0812">Transmembrane</keyword>
<dbReference type="PANTHER" id="PTHR30273">
    <property type="entry name" value="PERIPLASMIC SIGNAL SENSOR AND SIGMA FACTOR ACTIVATOR FECR-RELATED"/>
    <property type="match status" value="1"/>
</dbReference>
<evidence type="ECO:0000256" key="1">
    <source>
        <dbReference type="SAM" id="Phobius"/>
    </source>
</evidence>
<dbReference type="InterPro" id="IPR006860">
    <property type="entry name" value="FecR"/>
</dbReference>
<dbReference type="Gene3D" id="2.60.120.1440">
    <property type="match status" value="1"/>
</dbReference>
<evidence type="ECO:0000259" key="2">
    <source>
        <dbReference type="Pfam" id="PF04773"/>
    </source>
</evidence>
<dbReference type="GO" id="GO:0016989">
    <property type="term" value="F:sigma factor antagonist activity"/>
    <property type="evidence" value="ECO:0007669"/>
    <property type="project" value="TreeGrafter"/>
</dbReference>
<protein>
    <submittedName>
        <fullName evidence="4">Anti-sigma factor</fullName>
    </submittedName>
</protein>
<evidence type="ECO:0000313" key="4">
    <source>
        <dbReference type="EMBL" id="CUP71673.1"/>
    </source>
</evidence>
<keyword evidence="1" id="KW-1133">Transmembrane helix</keyword>
<dbReference type="InterPro" id="IPR032508">
    <property type="entry name" value="FecR_C"/>
</dbReference>